<evidence type="ECO:0000256" key="7">
    <source>
        <dbReference type="RuleBase" id="RU364112"/>
    </source>
</evidence>
<feature type="transmembrane region" description="Helical" evidence="7">
    <location>
        <begin position="147"/>
        <end position="164"/>
    </location>
</feature>
<evidence type="ECO:0000256" key="5">
    <source>
        <dbReference type="ARBA" id="ARBA00022748"/>
    </source>
</evidence>
<dbReference type="GO" id="GO:0005886">
    <property type="term" value="C:plasma membrane"/>
    <property type="evidence" value="ECO:0007669"/>
    <property type="project" value="TreeGrafter"/>
</dbReference>
<evidence type="ECO:0000313" key="10">
    <source>
        <dbReference type="Proteomes" id="UP000249555"/>
    </source>
</evidence>
<comment type="function">
    <text evidence="7">Possible subunit of a heme lyase.</text>
</comment>
<dbReference type="InterPro" id="IPR038297">
    <property type="entry name" value="CcmH/CycL/NrfF/Ccl2_sf"/>
</dbReference>
<keyword evidence="6 7" id="KW-0408">Iron</keyword>
<keyword evidence="2 7" id="KW-0349">Heme</keyword>
<evidence type="ECO:0000259" key="8">
    <source>
        <dbReference type="Pfam" id="PF03918"/>
    </source>
</evidence>
<dbReference type="GO" id="GO:0017004">
    <property type="term" value="P:cytochrome complex assembly"/>
    <property type="evidence" value="ECO:0007669"/>
    <property type="project" value="UniProtKB-KW"/>
</dbReference>
<evidence type="ECO:0000256" key="3">
    <source>
        <dbReference type="ARBA" id="ARBA00022723"/>
    </source>
</evidence>
<evidence type="ECO:0000313" key="9">
    <source>
        <dbReference type="EMBL" id="PZO74844.1"/>
    </source>
</evidence>
<dbReference type="Pfam" id="PF03918">
    <property type="entry name" value="CcmH"/>
    <property type="match status" value="1"/>
</dbReference>
<evidence type="ECO:0000256" key="1">
    <source>
        <dbReference type="ARBA" id="ARBA00010342"/>
    </source>
</evidence>
<dbReference type="PANTHER" id="PTHR47870:SF1">
    <property type="entry name" value="CYTOCHROME C-TYPE BIOGENESIS PROTEIN CCMH"/>
    <property type="match status" value="1"/>
</dbReference>
<keyword evidence="4 7" id="KW-0732">Signal</keyword>
<protein>
    <recommendedName>
        <fullName evidence="7">Cytochrome c-type biogenesis protein</fullName>
    </recommendedName>
</protein>
<sequence>MRFASFIPRSLAGGVRGGVFFSGASARLRRALPRPLPRAGGEVLAALLLCVSPAFAQPVTPPAHYANVQLADPAKEASARALMETLRCLVCQGQSIADSDADMAADMRALVRERIERGEKPASIRDWLIARYGDYVTYDPPLSGLTWPLWLAPILLLGVGGWIARSSFRRRTR</sequence>
<gene>
    <name evidence="9" type="ORF">DI640_06200</name>
</gene>
<proteinExistence type="inferred from homology"/>
<keyword evidence="7" id="KW-0812">Transmembrane</keyword>
<evidence type="ECO:0000256" key="4">
    <source>
        <dbReference type="ARBA" id="ARBA00022729"/>
    </source>
</evidence>
<keyword evidence="3 7" id="KW-0479">Metal-binding</keyword>
<organism evidence="9 10">
    <name type="scientific">Sphingomonas taxi</name>
    <dbReference type="NCBI Taxonomy" id="1549858"/>
    <lineage>
        <taxon>Bacteria</taxon>
        <taxon>Pseudomonadati</taxon>
        <taxon>Pseudomonadota</taxon>
        <taxon>Alphaproteobacteria</taxon>
        <taxon>Sphingomonadales</taxon>
        <taxon>Sphingomonadaceae</taxon>
        <taxon>Sphingomonas</taxon>
    </lineage>
</organism>
<dbReference type="EMBL" id="QFMX01000005">
    <property type="protein sequence ID" value="PZO74844.1"/>
    <property type="molecule type" value="Genomic_DNA"/>
</dbReference>
<keyword evidence="7" id="KW-1133">Transmembrane helix</keyword>
<feature type="domain" description="CcmH/CycL/Ccl2/NrfF N-terminal" evidence="8">
    <location>
        <begin position="62"/>
        <end position="172"/>
    </location>
</feature>
<name>A0A2W4YYR0_9SPHN</name>
<keyword evidence="7" id="KW-0472">Membrane</keyword>
<dbReference type="InterPro" id="IPR005616">
    <property type="entry name" value="CcmH/CycL/Ccl2/NrfF_N"/>
</dbReference>
<dbReference type="GO" id="GO:0046872">
    <property type="term" value="F:metal ion binding"/>
    <property type="evidence" value="ECO:0007669"/>
    <property type="project" value="UniProtKB-KW"/>
</dbReference>
<dbReference type="AlphaFoldDB" id="A0A2W4YYR0"/>
<dbReference type="InterPro" id="IPR051263">
    <property type="entry name" value="C-type_cytochrome_biogenesis"/>
</dbReference>
<keyword evidence="5" id="KW-0201">Cytochrome c-type biogenesis</keyword>
<evidence type="ECO:0000256" key="6">
    <source>
        <dbReference type="ARBA" id="ARBA00023004"/>
    </source>
</evidence>
<reference evidence="9 10" key="1">
    <citation type="submission" date="2017-08" db="EMBL/GenBank/DDBJ databases">
        <title>Infants hospitalized years apart are colonized by the same room-sourced microbial strains.</title>
        <authorList>
            <person name="Brooks B."/>
            <person name="Olm M.R."/>
            <person name="Firek B.A."/>
            <person name="Baker R."/>
            <person name="Thomas B.C."/>
            <person name="Morowitz M.J."/>
            <person name="Banfield J.F."/>
        </authorList>
    </citation>
    <scope>NUCLEOTIDE SEQUENCE [LARGE SCALE GENOMIC DNA]</scope>
    <source>
        <strain evidence="9">S2_018_000_R3_119</strain>
    </source>
</reference>
<comment type="similarity">
    <text evidence="1 7">Belongs to the CcmH/CycL/Ccl2/NrfF family.</text>
</comment>
<dbReference type="PANTHER" id="PTHR47870">
    <property type="entry name" value="CYTOCHROME C-TYPE BIOGENESIS PROTEIN CCMH"/>
    <property type="match status" value="1"/>
</dbReference>
<dbReference type="CDD" id="cd16378">
    <property type="entry name" value="CcmH_N"/>
    <property type="match status" value="1"/>
</dbReference>
<accession>A0A2W4YYR0</accession>
<dbReference type="Proteomes" id="UP000249555">
    <property type="component" value="Unassembled WGS sequence"/>
</dbReference>
<dbReference type="Gene3D" id="1.10.8.640">
    <property type="entry name" value="Cytochrome C biogenesis protein"/>
    <property type="match status" value="1"/>
</dbReference>
<comment type="caution">
    <text evidence="9">The sequence shown here is derived from an EMBL/GenBank/DDBJ whole genome shotgun (WGS) entry which is preliminary data.</text>
</comment>
<evidence type="ECO:0000256" key="2">
    <source>
        <dbReference type="ARBA" id="ARBA00022617"/>
    </source>
</evidence>